<reference evidence="1 2" key="2">
    <citation type="submission" date="2015-01" db="EMBL/GenBank/DDBJ databases">
        <authorList>
            <consortium name="NBRP consortium"/>
            <person name="Sawabe T."/>
            <person name="Meirelles P."/>
            <person name="Feng G."/>
            <person name="Sayaka M."/>
            <person name="Hattori M."/>
            <person name="Ohkuma M."/>
        </authorList>
    </citation>
    <scope>NUCLEOTIDE SEQUENCE [LARGE SCALE GENOMIC DNA]</scope>
    <source>
        <strain evidence="1 2">JCM19232</strain>
    </source>
</reference>
<organism evidence="1 2">
    <name type="scientific">Vibrio ishigakensis</name>
    <dbReference type="NCBI Taxonomy" id="1481914"/>
    <lineage>
        <taxon>Bacteria</taxon>
        <taxon>Pseudomonadati</taxon>
        <taxon>Pseudomonadota</taxon>
        <taxon>Gammaproteobacteria</taxon>
        <taxon>Vibrionales</taxon>
        <taxon>Vibrionaceae</taxon>
        <taxon>Vibrio</taxon>
    </lineage>
</organism>
<protein>
    <submittedName>
        <fullName evidence="1">Uncharacterized protein</fullName>
    </submittedName>
</protein>
<evidence type="ECO:0000313" key="1">
    <source>
        <dbReference type="EMBL" id="GAM61080.1"/>
    </source>
</evidence>
<evidence type="ECO:0000313" key="2">
    <source>
        <dbReference type="Proteomes" id="UP000031670"/>
    </source>
</evidence>
<dbReference type="AlphaFoldDB" id="A0A0B8P2S9"/>
<sequence length="37" mass="4503">MLQVIFQNIEQQRPERIRVKLNLFMVYKANRDISTPL</sequence>
<dbReference type="EMBL" id="BBSA01000002">
    <property type="protein sequence ID" value="GAM61080.1"/>
    <property type="molecule type" value="Genomic_DNA"/>
</dbReference>
<accession>A0A0B8P2S9</accession>
<gene>
    <name evidence="1" type="ORF">JCM19232_4022</name>
</gene>
<reference evidence="1 2" key="1">
    <citation type="submission" date="2015-01" db="EMBL/GenBank/DDBJ databases">
        <title>Vibrio sp. C5 JCM 19232 whole genome shotgun sequence.</title>
        <authorList>
            <person name="Sawabe T."/>
            <person name="Meirelles P."/>
            <person name="Feng G."/>
            <person name="Sayaka M."/>
            <person name="Hattori M."/>
            <person name="Ohkuma M."/>
        </authorList>
    </citation>
    <scope>NUCLEOTIDE SEQUENCE [LARGE SCALE GENOMIC DNA]</scope>
    <source>
        <strain evidence="1 2">JCM19232</strain>
    </source>
</reference>
<name>A0A0B8P2S9_9VIBR</name>
<comment type="caution">
    <text evidence="1">The sequence shown here is derived from an EMBL/GenBank/DDBJ whole genome shotgun (WGS) entry which is preliminary data.</text>
</comment>
<dbReference type="Proteomes" id="UP000031670">
    <property type="component" value="Unassembled WGS sequence"/>
</dbReference>
<proteinExistence type="predicted"/>